<reference evidence="3" key="1">
    <citation type="submission" date="2019-08" db="EMBL/GenBank/DDBJ databases">
        <title>The improved chromosome-level genome for the pearl oyster Pinctada fucata martensii using PacBio sequencing and Hi-C.</title>
        <authorList>
            <person name="Zheng Z."/>
        </authorList>
    </citation>
    <scope>NUCLEOTIDE SEQUENCE</scope>
    <source>
        <strain evidence="3">ZZ-2019</strain>
        <tissue evidence="3">Adductor muscle</tissue>
    </source>
</reference>
<organism evidence="3 4">
    <name type="scientific">Pinctada imbricata</name>
    <name type="common">Atlantic pearl-oyster</name>
    <name type="synonym">Pinctada martensii</name>
    <dbReference type="NCBI Taxonomy" id="66713"/>
    <lineage>
        <taxon>Eukaryota</taxon>
        <taxon>Metazoa</taxon>
        <taxon>Spiralia</taxon>
        <taxon>Lophotrochozoa</taxon>
        <taxon>Mollusca</taxon>
        <taxon>Bivalvia</taxon>
        <taxon>Autobranchia</taxon>
        <taxon>Pteriomorphia</taxon>
        <taxon>Pterioida</taxon>
        <taxon>Pterioidea</taxon>
        <taxon>Pteriidae</taxon>
        <taxon>Pinctada</taxon>
    </lineage>
</organism>
<sequence>MGGASAQYHSGRLEARCKERWVRFATVILYVICVSLSAVVLALYYSIFWHPEPMMISTSGTSDGDFIDSGGKRISLTSLRRG</sequence>
<dbReference type="EMBL" id="VSWD01000009">
    <property type="protein sequence ID" value="KAK3092595.1"/>
    <property type="molecule type" value="Genomic_DNA"/>
</dbReference>
<dbReference type="PANTHER" id="PTHR34929:SF1">
    <property type="entry name" value="INAF MOTIF CONTAINING 2"/>
    <property type="match status" value="1"/>
</dbReference>
<keyword evidence="2" id="KW-0812">Transmembrane</keyword>
<dbReference type="Pfam" id="PF15018">
    <property type="entry name" value="InaF-motif"/>
    <property type="match status" value="1"/>
</dbReference>
<proteinExistence type="predicted"/>
<dbReference type="AlphaFoldDB" id="A0AA88YAC8"/>
<evidence type="ECO:0000313" key="3">
    <source>
        <dbReference type="EMBL" id="KAK3092595.1"/>
    </source>
</evidence>
<keyword evidence="2" id="KW-0472">Membrane</keyword>
<dbReference type="InterPro" id="IPR029162">
    <property type="entry name" value="InaF-motif"/>
</dbReference>
<gene>
    <name evidence="3" type="ORF">FSP39_004788</name>
</gene>
<name>A0AA88YAC8_PINIB</name>
<comment type="caution">
    <text evidence="3">The sequence shown here is derived from an EMBL/GenBank/DDBJ whole genome shotgun (WGS) entry which is preliminary data.</text>
</comment>
<dbReference type="Proteomes" id="UP001186944">
    <property type="component" value="Unassembled WGS sequence"/>
</dbReference>
<feature type="region of interest" description="Disordered" evidence="1">
    <location>
        <begin position="59"/>
        <end position="82"/>
    </location>
</feature>
<feature type="transmembrane region" description="Helical" evidence="2">
    <location>
        <begin position="21"/>
        <end position="47"/>
    </location>
</feature>
<keyword evidence="4" id="KW-1185">Reference proteome</keyword>
<dbReference type="PANTHER" id="PTHR34929">
    <property type="entry name" value="ZGC:153157"/>
    <property type="match status" value="1"/>
</dbReference>
<keyword evidence="2" id="KW-1133">Transmembrane helix</keyword>
<evidence type="ECO:0000256" key="2">
    <source>
        <dbReference type="SAM" id="Phobius"/>
    </source>
</evidence>
<evidence type="ECO:0000256" key="1">
    <source>
        <dbReference type="SAM" id="MobiDB-lite"/>
    </source>
</evidence>
<protein>
    <recommendedName>
        <fullName evidence="5">InaF motif containing 2</fullName>
    </recommendedName>
</protein>
<evidence type="ECO:0000313" key="4">
    <source>
        <dbReference type="Proteomes" id="UP001186944"/>
    </source>
</evidence>
<evidence type="ECO:0008006" key="5">
    <source>
        <dbReference type="Google" id="ProtNLM"/>
    </source>
</evidence>
<accession>A0AA88YAC8</accession>